<reference evidence="2 3" key="1">
    <citation type="submission" date="2023-08" db="EMBL/GenBank/DDBJ databases">
        <title>Microbacterium sp. nov., isolated from a waste landfill.</title>
        <authorList>
            <person name="Wen W."/>
        </authorList>
    </citation>
    <scope>NUCLEOTIDE SEQUENCE [LARGE SCALE GENOMIC DNA]</scope>
    <source>
        <strain evidence="2 3">ASV81</strain>
    </source>
</reference>
<keyword evidence="1" id="KW-1133">Transmembrane helix</keyword>
<evidence type="ECO:0000313" key="2">
    <source>
        <dbReference type="EMBL" id="MDQ4213008.1"/>
    </source>
</evidence>
<dbReference type="Proteomes" id="UP001230289">
    <property type="component" value="Unassembled WGS sequence"/>
</dbReference>
<evidence type="ECO:0000256" key="1">
    <source>
        <dbReference type="SAM" id="Phobius"/>
    </source>
</evidence>
<sequence>MTRRNQLLVSGSVPVPLLRLVSAAVIIGAALALNPSPVWRSLAVAAALVSVIVPRSLIAWAGIACLPLGIVLTPASAGRTVLAILVIHVAHVLAAWAWAAPWRSRIRFALMLPSLRRLLLIQVAAQAVAAVMTLLVPPLGGPGLDWLAPLGAVLLLGAAALVLRVSPAP</sequence>
<gene>
    <name evidence="2" type="ORF">RBR11_03680</name>
</gene>
<organism evidence="2 3">
    <name type="scientific">Microbacterium capsulatum</name>
    <dbReference type="NCBI Taxonomy" id="3041921"/>
    <lineage>
        <taxon>Bacteria</taxon>
        <taxon>Bacillati</taxon>
        <taxon>Actinomycetota</taxon>
        <taxon>Actinomycetes</taxon>
        <taxon>Micrococcales</taxon>
        <taxon>Microbacteriaceae</taxon>
        <taxon>Microbacterium</taxon>
    </lineage>
</organism>
<evidence type="ECO:0000313" key="3">
    <source>
        <dbReference type="Proteomes" id="UP001230289"/>
    </source>
</evidence>
<accession>A0ABU0XD18</accession>
<feature type="transmembrane region" description="Helical" evidence="1">
    <location>
        <begin position="33"/>
        <end position="52"/>
    </location>
</feature>
<comment type="caution">
    <text evidence="2">The sequence shown here is derived from an EMBL/GenBank/DDBJ whole genome shotgun (WGS) entry which is preliminary data.</text>
</comment>
<protein>
    <submittedName>
        <fullName evidence="2">Uncharacterized protein</fullName>
    </submittedName>
</protein>
<name>A0ABU0XD18_9MICO</name>
<feature type="transmembrane region" description="Helical" evidence="1">
    <location>
        <begin position="146"/>
        <end position="165"/>
    </location>
</feature>
<dbReference type="EMBL" id="JAVFCB010000002">
    <property type="protein sequence ID" value="MDQ4213008.1"/>
    <property type="molecule type" value="Genomic_DNA"/>
</dbReference>
<proteinExistence type="predicted"/>
<feature type="transmembrane region" description="Helical" evidence="1">
    <location>
        <begin position="81"/>
        <end position="99"/>
    </location>
</feature>
<dbReference type="RefSeq" id="WP_308487952.1">
    <property type="nucleotide sequence ID" value="NZ_JAVFCB010000002.1"/>
</dbReference>
<keyword evidence="1" id="KW-0472">Membrane</keyword>
<feature type="transmembrane region" description="Helical" evidence="1">
    <location>
        <begin position="119"/>
        <end position="140"/>
    </location>
</feature>
<keyword evidence="1" id="KW-0812">Transmembrane</keyword>
<keyword evidence="3" id="KW-1185">Reference proteome</keyword>